<evidence type="ECO:0000313" key="2">
    <source>
        <dbReference type="Proteomes" id="UP000578091"/>
    </source>
</evidence>
<keyword evidence="2" id="KW-1185">Reference proteome</keyword>
<sequence length="89" mass="9898">MPSGDTVVVYGRDNCGYTRRTLASLRASNVPVTYVDIDYPDASGFFHDKFDGTSLAGERGYALPVVEVAGRASMRPDPEIVARQFRRRR</sequence>
<protein>
    <recommendedName>
        <fullName evidence="3">Glutaredoxin domain-containing protein</fullName>
    </recommendedName>
</protein>
<evidence type="ECO:0008006" key="3">
    <source>
        <dbReference type="Google" id="ProtNLM"/>
    </source>
</evidence>
<dbReference type="EMBL" id="JACCKA010000039">
    <property type="protein sequence ID" value="NZA25820.1"/>
    <property type="molecule type" value="Genomic_DNA"/>
</dbReference>
<proteinExistence type="predicted"/>
<comment type="caution">
    <text evidence="1">The sequence shown here is derived from an EMBL/GenBank/DDBJ whole genome shotgun (WGS) entry which is preliminary data.</text>
</comment>
<organism evidence="1 2">
    <name type="scientific">Luteimonas salinisoli</name>
    <dbReference type="NCBI Taxonomy" id="2752307"/>
    <lineage>
        <taxon>Bacteria</taxon>
        <taxon>Pseudomonadati</taxon>
        <taxon>Pseudomonadota</taxon>
        <taxon>Gammaproteobacteria</taxon>
        <taxon>Lysobacterales</taxon>
        <taxon>Lysobacteraceae</taxon>
        <taxon>Luteimonas</taxon>
    </lineage>
</organism>
<dbReference type="AlphaFoldDB" id="A0A853JB25"/>
<dbReference type="SUPFAM" id="SSF52833">
    <property type="entry name" value="Thioredoxin-like"/>
    <property type="match status" value="1"/>
</dbReference>
<reference evidence="1 2" key="1">
    <citation type="submission" date="2020-07" db="EMBL/GenBank/DDBJ databases">
        <title>Luteimonas sp. SJ-92.</title>
        <authorList>
            <person name="Huang X.-X."/>
            <person name="Xu L."/>
            <person name="Sun J.-Q."/>
        </authorList>
    </citation>
    <scope>NUCLEOTIDE SEQUENCE [LARGE SCALE GENOMIC DNA]</scope>
    <source>
        <strain evidence="1 2">SJ-92</strain>
    </source>
</reference>
<dbReference type="Proteomes" id="UP000578091">
    <property type="component" value="Unassembled WGS sequence"/>
</dbReference>
<name>A0A853JB25_9GAMM</name>
<dbReference type="RefSeq" id="WP_180677621.1">
    <property type="nucleotide sequence ID" value="NZ_JACCKA010000039.1"/>
</dbReference>
<dbReference type="Gene3D" id="3.40.30.10">
    <property type="entry name" value="Glutaredoxin"/>
    <property type="match status" value="1"/>
</dbReference>
<gene>
    <name evidence="1" type="ORF">H0E84_05445</name>
</gene>
<evidence type="ECO:0000313" key="1">
    <source>
        <dbReference type="EMBL" id="NZA25820.1"/>
    </source>
</evidence>
<accession>A0A853JB25</accession>
<dbReference type="InterPro" id="IPR036249">
    <property type="entry name" value="Thioredoxin-like_sf"/>
</dbReference>